<feature type="transmembrane region" description="Helical" evidence="8">
    <location>
        <begin position="94"/>
        <end position="115"/>
    </location>
</feature>
<evidence type="ECO:0000256" key="8">
    <source>
        <dbReference type="RuleBase" id="RU363032"/>
    </source>
</evidence>
<keyword evidence="5 8" id="KW-0812">Transmembrane</keyword>
<reference evidence="10 11" key="1">
    <citation type="submission" date="2021-03" db="EMBL/GenBank/DDBJ databases">
        <title>Sequencing the genomes of 1000 actinobacteria strains.</title>
        <authorList>
            <person name="Klenk H.-P."/>
        </authorList>
    </citation>
    <scope>NUCLEOTIDE SEQUENCE [LARGE SCALE GENOMIC DNA]</scope>
    <source>
        <strain evidence="10 11">DSM 12544</strain>
    </source>
</reference>
<dbReference type="InterPro" id="IPR035906">
    <property type="entry name" value="MetI-like_sf"/>
</dbReference>
<evidence type="ECO:0000256" key="6">
    <source>
        <dbReference type="ARBA" id="ARBA00022989"/>
    </source>
</evidence>
<feature type="transmembrane region" description="Helical" evidence="8">
    <location>
        <begin position="297"/>
        <end position="323"/>
    </location>
</feature>
<proteinExistence type="inferred from homology"/>
<accession>A0ABS4T3X4</accession>
<keyword evidence="11" id="KW-1185">Reference proteome</keyword>
<evidence type="ECO:0000256" key="3">
    <source>
        <dbReference type="ARBA" id="ARBA00022475"/>
    </source>
</evidence>
<evidence type="ECO:0000256" key="2">
    <source>
        <dbReference type="ARBA" id="ARBA00022448"/>
    </source>
</evidence>
<comment type="similarity">
    <text evidence="8">Belongs to the binding-protein-dependent transport system permease family.</text>
</comment>
<feature type="transmembrane region" description="Helical" evidence="8">
    <location>
        <begin position="476"/>
        <end position="502"/>
    </location>
</feature>
<feature type="transmembrane region" description="Helical" evidence="8">
    <location>
        <begin position="58"/>
        <end position="82"/>
    </location>
</feature>
<evidence type="ECO:0000259" key="9">
    <source>
        <dbReference type="PROSITE" id="PS50928"/>
    </source>
</evidence>
<protein>
    <submittedName>
        <fullName evidence="10">Iron(III) transport system permease protein</fullName>
    </submittedName>
</protein>
<feature type="transmembrane region" description="Helical" evidence="8">
    <location>
        <begin position="423"/>
        <end position="440"/>
    </location>
</feature>
<dbReference type="PANTHER" id="PTHR43357">
    <property type="entry name" value="INNER MEMBRANE ABC TRANSPORTER PERMEASE PROTEIN YDCV"/>
    <property type="match status" value="1"/>
</dbReference>
<feature type="transmembrane region" description="Helical" evidence="8">
    <location>
        <begin position="17"/>
        <end position="38"/>
    </location>
</feature>
<evidence type="ECO:0000256" key="4">
    <source>
        <dbReference type="ARBA" id="ARBA00022519"/>
    </source>
</evidence>
<keyword evidence="3" id="KW-1003">Cell membrane</keyword>
<name>A0ABS4T3X4_9MICC</name>
<gene>
    <name evidence="10" type="ORF">JOF45_002174</name>
</gene>
<keyword evidence="4" id="KW-0997">Cell inner membrane</keyword>
<dbReference type="PROSITE" id="PS50928">
    <property type="entry name" value="ABC_TM1"/>
    <property type="match status" value="2"/>
</dbReference>
<feature type="domain" description="ABC transmembrane type-1" evidence="9">
    <location>
        <begin position="351"/>
        <end position="544"/>
    </location>
</feature>
<dbReference type="InterPro" id="IPR000515">
    <property type="entry name" value="MetI-like"/>
</dbReference>
<dbReference type="Pfam" id="PF00528">
    <property type="entry name" value="BPD_transp_1"/>
    <property type="match status" value="2"/>
</dbReference>
<comment type="caution">
    <text evidence="10">The sequence shown here is derived from an EMBL/GenBank/DDBJ whole genome shotgun (WGS) entry which is preliminary data.</text>
</comment>
<dbReference type="Gene3D" id="1.10.3720.10">
    <property type="entry name" value="MetI-like"/>
    <property type="match status" value="2"/>
</dbReference>
<comment type="subcellular location">
    <subcellularLocation>
        <location evidence="1">Cell inner membrane</location>
        <topology evidence="1">Multi-pass membrane protein</topology>
    </subcellularLocation>
    <subcellularLocation>
        <location evidence="8">Cell membrane</location>
        <topology evidence="8">Multi-pass membrane protein</topology>
    </subcellularLocation>
</comment>
<feature type="domain" description="ABC transmembrane type-1" evidence="9">
    <location>
        <begin position="59"/>
        <end position="266"/>
    </location>
</feature>
<feature type="transmembrane region" description="Helical" evidence="8">
    <location>
        <begin position="245"/>
        <end position="265"/>
    </location>
</feature>
<feature type="transmembrane region" description="Helical" evidence="8">
    <location>
        <begin position="388"/>
        <end position="411"/>
    </location>
</feature>
<dbReference type="RefSeq" id="WP_210049792.1">
    <property type="nucleotide sequence ID" value="NZ_JAGINX010000001.1"/>
</dbReference>
<evidence type="ECO:0000256" key="5">
    <source>
        <dbReference type="ARBA" id="ARBA00022692"/>
    </source>
</evidence>
<feature type="transmembrane region" description="Helical" evidence="8">
    <location>
        <begin position="191"/>
        <end position="211"/>
    </location>
</feature>
<keyword evidence="7 8" id="KW-0472">Membrane</keyword>
<evidence type="ECO:0000313" key="11">
    <source>
        <dbReference type="Proteomes" id="UP001519331"/>
    </source>
</evidence>
<feature type="transmembrane region" description="Helical" evidence="8">
    <location>
        <begin position="135"/>
        <end position="162"/>
    </location>
</feature>
<feature type="transmembrane region" description="Helical" evidence="8">
    <location>
        <begin position="522"/>
        <end position="544"/>
    </location>
</feature>
<evidence type="ECO:0000313" key="10">
    <source>
        <dbReference type="EMBL" id="MBP2319155.1"/>
    </source>
</evidence>
<organism evidence="10 11">
    <name type="scientific">Nesterenkonia lacusekhoensis</name>
    <dbReference type="NCBI Taxonomy" id="150832"/>
    <lineage>
        <taxon>Bacteria</taxon>
        <taxon>Bacillati</taxon>
        <taxon>Actinomycetota</taxon>
        <taxon>Actinomycetes</taxon>
        <taxon>Micrococcales</taxon>
        <taxon>Micrococcaceae</taxon>
        <taxon>Nesterenkonia</taxon>
    </lineage>
</organism>
<sequence>MPLTAQERRTRNAATPLLILLIIGVAAPLSMVLIRAVIGYGDQPSALPELTDPRHLRTLGNTVMLGLLVVAVATAMAAPLAFLMSWTKMRRHRWIDVLLMLPFMTPPYVSALAWIDVTRFNGLADQILGEGGGDLVRTIILSPFGMALVMASEVFTFLYLILRNYLDAVPGSVDEAAAVSGASPRERFTRILLPLCTPAYSFGALIVFIRASGEFGTPVTLGNQIGFPVLVSEIYRSVTINPLDFPTAAALSSVLLWLGCAAWVLQQWIGRREQPFGGRARRRAGVTLSRWAEALGWFWLSAVALVSVIIPYVGIFIGAMTVLRSQPLSAENLTFDFFGIVLRSSSGQQALQNSASLALIAATIATVIAVASTLTSARLKRHPIGRGVDLLAVGSDTVPTIVMAIGLIFLWNSPWLPASPYNSSWMLVLGYTLVLLPMVVQNVKTARSTVDERYLEAANASGATAAQTFLRVMLPLLMPGIVAGWLLGLLLAFREVVISSLLRPGSYPLLSPWIMSEFDQGFRAEAMAMTVIGILGSTAVLVIVDSLRRRYLTPRG</sequence>
<dbReference type="CDD" id="cd06261">
    <property type="entry name" value="TM_PBP2"/>
    <property type="match status" value="2"/>
</dbReference>
<evidence type="ECO:0000256" key="1">
    <source>
        <dbReference type="ARBA" id="ARBA00004429"/>
    </source>
</evidence>
<dbReference type="PANTHER" id="PTHR43357:SF4">
    <property type="entry name" value="INNER MEMBRANE ABC TRANSPORTER PERMEASE PROTEIN YDCV"/>
    <property type="match status" value="1"/>
</dbReference>
<dbReference type="SUPFAM" id="SSF161098">
    <property type="entry name" value="MetI-like"/>
    <property type="match status" value="2"/>
</dbReference>
<dbReference type="Proteomes" id="UP001519331">
    <property type="component" value="Unassembled WGS sequence"/>
</dbReference>
<evidence type="ECO:0000256" key="7">
    <source>
        <dbReference type="ARBA" id="ARBA00023136"/>
    </source>
</evidence>
<keyword evidence="6 8" id="KW-1133">Transmembrane helix</keyword>
<dbReference type="EMBL" id="JAGINX010000001">
    <property type="protein sequence ID" value="MBP2319155.1"/>
    <property type="molecule type" value="Genomic_DNA"/>
</dbReference>
<keyword evidence="2 8" id="KW-0813">Transport</keyword>
<feature type="transmembrane region" description="Helical" evidence="8">
    <location>
        <begin position="355"/>
        <end position="376"/>
    </location>
</feature>